<dbReference type="FunFam" id="1.10.10.10:FF:000001">
    <property type="entry name" value="LysR family transcriptional regulator"/>
    <property type="match status" value="1"/>
</dbReference>
<dbReference type="GO" id="GO:0003700">
    <property type="term" value="F:DNA-binding transcription factor activity"/>
    <property type="evidence" value="ECO:0007669"/>
    <property type="project" value="InterPro"/>
</dbReference>
<dbReference type="GO" id="GO:0003677">
    <property type="term" value="F:DNA binding"/>
    <property type="evidence" value="ECO:0007669"/>
    <property type="project" value="UniProtKB-KW"/>
</dbReference>
<dbReference type="InterPro" id="IPR000847">
    <property type="entry name" value="LysR_HTH_N"/>
</dbReference>
<dbReference type="CDD" id="cd08422">
    <property type="entry name" value="PBP2_CrgA_like"/>
    <property type="match status" value="1"/>
</dbReference>
<keyword evidence="2" id="KW-0805">Transcription regulation</keyword>
<organism evidence="6 7">
    <name type="scientific">Devosia riboflavina</name>
    <dbReference type="NCBI Taxonomy" id="46914"/>
    <lineage>
        <taxon>Bacteria</taxon>
        <taxon>Pseudomonadati</taxon>
        <taxon>Pseudomonadota</taxon>
        <taxon>Alphaproteobacteria</taxon>
        <taxon>Hyphomicrobiales</taxon>
        <taxon>Devosiaceae</taxon>
        <taxon>Devosia</taxon>
    </lineage>
</organism>
<evidence type="ECO:0000256" key="3">
    <source>
        <dbReference type="ARBA" id="ARBA00023125"/>
    </source>
</evidence>
<dbReference type="STRING" id="46914.JP75_00340"/>
<protein>
    <submittedName>
        <fullName evidence="6">LuxR family transcriptional regulator</fullName>
    </submittedName>
</protein>
<evidence type="ECO:0000259" key="5">
    <source>
        <dbReference type="PROSITE" id="PS50931"/>
    </source>
</evidence>
<comment type="caution">
    <text evidence="6">The sequence shown here is derived from an EMBL/GenBank/DDBJ whole genome shotgun (WGS) entry which is preliminary data.</text>
</comment>
<feature type="domain" description="HTH lysR-type" evidence="5">
    <location>
        <begin position="12"/>
        <end position="63"/>
    </location>
</feature>
<dbReference type="Gene3D" id="1.10.10.10">
    <property type="entry name" value="Winged helix-like DNA-binding domain superfamily/Winged helix DNA-binding domain"/>
    <property type="match status" value="1"/>
</dbReference>
<reference evidence="6 7" key="1">
    <citation type="submission" date="2014-08" db="EMBL/GenBank/DDBJ databases">
        <authorList>
            <person name="Hassan Y.I."/>
            <person name="Lepp D."/>
            <person name="Zhou T."/>
        </authorList>
    </citation>
    <scope>NUCLEOTIDE SEQUENCE [LARGE SCALE GENOMIC DNA]</scope>
    <source>
        <strain evidence="6 7">IFO13584</strain>
    </source>
</reference>
<dbReference type="AlphaFoldDB" id="A0A087M6Z3"/>
<dbReference type="Pfam" id="PF00126">
    <property type="entry name" value="HTH_1"/>
    <property type="match status" value="1"/>
</dbReference>
<accession>A0A087M6Z3</accession>
<dbReference type="Proteomes" id="UP000028981">
    <property type="component" value="Unassembled WGS sequence"/>
</dbReference>
<evidence type="ECO:0000313" key="6">
    <source>
        <dbReference type="EMBL" id="KFL32646.1"/>
    </source>
</evidence>
<dbReference type="Gene3D" id="3.40.190.290">
    <property type="match status" value="1"/>
</dbReference>
<keyword evidence="4" id="KW-0804">Transcription</keyword>
<name>A0A087M6Z3_9HYPH</name>
<keyword evidence="7" id="KW-1185">Reference proteome</keyword>
<keyword evidence="3" id="KW-0238">DNA-binding</keyword>
<evidence type="ECO:0000256" key="1">
    <source>
        <dbReference type="ARBA" id="ARBA00009437"/>
    </source>
</evidence>
<gene>
    <name evidence="6" type="ORF">JP75_00340</name>
</gene>
<dbReference type="PANTHER" id="PTHR30537">
    <property type="entry name" value="HTH-TYPE TRANSCRIPTIONAL REGULATOR"/>
    <property type="match status" value="1"/>
</dbReference>
<sequence length="297" mass="32276">MMRRFDHLGDVEVFVTVLDKGSISAAAVALGTTPSVLSRAITRLEARLGAQLLRRTTRRLSLTEAGQAYLEEAKAAFALIEGAERAIQARDGSLNGHVRVSVSTTYGHFRLPEKLARFAAAHPDVGVDVSITNRNVDLVAEGIDIAIRLGELPDSGLVGRRLEDAHLRLVVSPHYVERHGRPATIEDLAKHRCLPFIMPSTGRPGAWLFSMDGKPVDWAPSGSISLHDDVLGVVSLAEAGMGICQSYDFVVRERIERGSLVELLPECAGRSRPFSALYVPHRSLSVATRAFLDVLLS</sequence>
<evidence type="ECO:0000256" key="4">
    <source>
        <dbReference type="ARBA" id="ARBA00023163"/>
    </source>
</evidence>
<proteinExistence type="inferred from homology"/>
<dbReference type="Pfam" id="PF03466">
    <property type="entry name" value="LysR_substrate"/>
    <property type="match status" value="1"/>
</dbReference>
<dbReference type="EMBL" id="JQGC01000001">
    <property type="protein sequence ID" value="KFL32646.1"/>
    <property type="molecule type" value="Genomic_DNA"/>
</dbReference>
<dbReference type="InterPro" id="IPR005119">
    <property type="entry name" value="LysR_subst-bd"/>
</dbReference>
<dbReference type="InterPro" id="IPR036388">
    <property type="entry name" value="WH-like_DNA-bd_sf"/>
</dbReference>
<dbReference type="SUPFAM" id="SSF53850">
    <property type="entry name" value="Periplasmic binding protein-like II"/>
    <property type="match status" value="1"/>
</dbReference>
<dbReference type="InterPro" id="IPR036390">
    <property type="entry name" value="WH_DNA-bd_sf"/>
</dbReference>
<dbReference type="PROSITE" id="PS50931">
    <property type="entry name" value="HTH_LYSR"/>
    <property type="match status" value="1"/>
</dbReference>
<dbReference type="PANTHER" id="PTHR30537:SF5">
    <property type="entry name" value="HTH-TYPE TRANSCRIPTIONAL ACTIVATOR TTDR-RELATED"/>
    <property type="match status" value="1"/>
</dbReference>
<dbReference type="SUPFAM" id="SSF46785">
    <property type="entry name" value="Winged helix' DNA-binding domain"/>
    <property type="match status" value="1"/>
</dbReference>
<dbReference type="InterPro" id="IPR058163">
    <property type="entry name" value="LysR-type_TF_proteobact-type"/>
</dbReference>
<evidence type="ECO:0000256" key="2">
    <source>
        <dbReference type="ARBA" id="ARBA00023015"/>
    </source>
</evidence>
<evidence type="ECO:0000313" key="7">
    <source>
        <dbReference type="Proteomes" id="UP000028981"/>
    </source>
</evidence>
<comment type="similarity">
    <text evidence="1">Belongs to the LysR transcriptional regulatory family.</text>
</comment>